<dbReference type="PANTHER" id="PTHR30472:SF70">
    <property type="entry name" value="MOLYBDATE IMPORT SYSTEM PERMEASE PROTEIN MOLB"/>
    <property type="match status" value="1"/>
</dbReference>
<dbReference type="PANTHER" id="PTHR30472">
    <property type="entry name" value="FERRIC ENTEROBACTIN TRANSPORT SYSTEM PERMEASE PROTEIN"/>
    <property type="match status" value="1"/>
</dbReference>
<dbReference type="GO" id="GO:0033214">
    <property type="term" value="P:siderophore-iron import into cell"/>
    <property type="evidence" value="ECO:0007669"/>
    <property type="project" value="TreeGrafter"/>
</dbReference>
<dbReference type="GO" id="GO:0022857">
    <property type="term" value="F:transmembrane transporter activity"/>
    <property type="evidence" value="ECO:0007669"/>
    <property type="project" value="InterPro"/>
</dbReference>
<dbReference type="EMBL" id="JACMSE010000011">
    <property type="protein sequence ID" value="MBC2890299.1"/>
    <property type="molecule type" value="Genomic_DNA"/>
</dbReference>
<evidence type="ECO:0000256" key="1">
    <source>
        <dbReference type="ARBA" id="ARBA00004651"/>
    </source>
</evidence>
<dbReference type="SUPFAM" id="SSF81345">
    <property type="entry name" value="ABC transporter involved in vitamin B12 uptake, BtuC"/>
    <property type="match status" value="1"/>
</dbReference>
<keyword evidence="5 8" id="KW-0812">Transmembrane</keyword>
<evidence type="ECO:0000313" key="9">
    <source>
        <dbReference type="EMBL" id="MBC2890299.1"/>
    </source>
</evidence>
<organism evidence="9 10">
    <name type="scientific">Gordonibacter massiliensis</name>
    <name type="common">ex Traore et al. 2017</name>
    <dbReference type="NCBI Taxonomy" id="1841863"/>
    <lineage>
        <taxon>Bacteria</taxon>
        <taxon>Bacillati</taxon>
        <taxon>Actinomycetota</taxon>
        <taxon>Coriobacteriia</taxon>
        <taxon>Eggerthellales</taxon>
        <taxon>Eggerthellaceae</taxon>
        <taxon>Gordonibacter</taxon>
    </lineage>
</organism>
<feature type="transmembrane region" description="Helical" evidence="8">
    <location>
        <begin position="154"/>
        <end position="174"/>
    </location>
</feature>
<dbReference type="CDD" id="cd06550">
    <property type="entry name" value="TM_ABC_iron-siderophores_like"/>
    <property type="match status" value="1"/>
</dbReference>
<comment type="similarity">
    <text evidence="2">Belongs to the binding-protein-dependent transport system permease family. FecCD subfamily.</text>
</comment>
<keyword evidence="10" id="KW-1185">Reference proteome</keyword>
<feature type="transmembrane region" description="Helical" evidence="8">
    <location>
        <begin position="124"/>
        <end position="145"/>
    </location>
</feature>
<feature type="transmembrane region" description="Helical" evidence="8">
    <location>
        <begin position="257"/>
        <end position="278"/>
    </location>
</feature>
<reference evidence="9 10" key="1">
    <citation type="submission" date="2020-08" db="EMBL/GenBank/DDBJ databases">
        <authorList>
            <person name="Liu C."/>
            <person name="Sun Q."/>
        </authorList>
    </citation>
    <scope>NUCLEOTIDE SEQUENCE [LARGE SCALE GENOMIC DNA]</scope>
    <source>
        <strain evidence="9 10">N22</strain>
    </source>
</reference>
<evidence type="ECO:0000256" key="2">
    <source>
        <dbReference type="ARBA" id="ARBA00007935"/>
    </source>
</evidence>
<keyword evidence="6 8" id="KW-1133">Transmembrane helix</keyword>
<proteinExistence type="inferred from homology"/>
<dbReference type="Gene3D" id="1.10.3470.10">
    <property type="entry name" value="ABC transporter involved in vitamin B12 uptake, BtuC"/>
    <property type="match status" value="1"/>
</dbReference>
<dbReference type="AlphaFoldDB" id="A0A842JMC1"/>
<sequence length="394" mass="40190">MAAEPLAAAAAVDELPAARSAAPACSPAENPVCAASDRTSGTAPARASGHALSAADGTPAARRRKALVLIALAALVVASFLFSLTLGRYDMDFGQVFALFAAPFSGAAEATDANVFFTIRLPRVLAALVVGAALSGAGCAFQGIFKNPMVSPDLLGASAGACFGAALGILLSFGSLGVEIAAFVAGVAAVLVSYGLSSVIGRRMSGVLVLVLSGLVVGNLFQAFTSAVKFLADPNSQLPEITFWLMGGLSSVREGDLAGLLAAFAVGAVGIMVLRWRLNVMALGDEEALSLGVNVKRTRLAVIACATLLTSASVAVAGMVGWVGLIVPHLARFLVGSDHRALVPASMLLGGAFLMLVDDVCRSIYTTEIPLSILTAILGAPLFVYLICRQRKSL</sequence>
<dbReference type="RefSeq" id="WP_185906026.1">
    <property type="nucleotide sequence ID" value="NZ_JACMSE010000011.1"/>
</dbReference>
<evidence type="ECO:0000256" key="5">
    <source>
        <dbReference type="ARBA" id="ARBA00022692"/>
    </source>
</evidence>
<accession>A0A842JMC1</accession>
<comment type="subcellular location">
    <subcellularLocation>
        <location evidence="1">Cell membrane</location>
        <topology evidence="1">Multi-pass membrane protein</topology>
    </subcellularLocation>
</comment>
<dbReference type="Pfam" id="PF01032">
    <property type="entry name" value="FecCD"/>
    <property type="match status" value="1"/>
</dbReference>
<feature type="transmembrane region" description="Helical" evidence="8">
    <location>
        <begin position="369"/>
        <end position="387"/>
    </location>
</feature>
<dbReference type="GO" id="GO:0005886">
    <property type="term" value="C:plasma membrane"/>
    <property type="evidence" value="ECO:0007669"/>
    <property type="project" value="UniProtKB-SubCell"/>
</dbReference>
<evidence type="ECO:0000256" key="4">
    <source>
        <dbReference type="ARBA" id="ARBA00022475"/>
    </source>
</evidence>
<evidence type="ECO:0000256" key="8">
    <source>
        <dbReference type="SAM" id="Phobius"/>
    </source>
</evidence>
<name>A0A842JMC1_9ACTN</name>
<keyword evidence="4" id="KW-1003">Cell membrane</keyword>
<feature type="transmembrane region" description="Helical" evidence="8">
    <location>
        <begin position="207"/>
        <end position="228"/>
    </location>
</feature>
<dbReference type="FunFam" id="1.10.3470.10:FF:000001">
    <property type="entry name" value="Vitamin B12 ABC transporter permease BtuC"/>
    <property type="match status" value="1"/>
</dbReference>
<protein>
    <submittedName>
        <fullName evidence="9">Iron ABC transporter permease</fullName>
    </submittedName>
</protein>
<evidence type="ECO:0000256" key="3">
    <source>
        <dbReference type="ARBA" id="ARBA00022448"/>
    </source>
</evidence>
<keyword evidence="7 8" id="KW-0472">Membrane</keyword>
<comment type="caution">
    <text evidence="9">The sequence shown here is derived from an EMBL/GenBank/DDBJ whole genome shotgun (WGS) entry which is preliminary data.</text>
</comment>
<feature type="transmembrane region" description="Helical" evidence="8">
    <location>
        <begin position="66"/>
        <end position="86"/>
    </location>
</feature>
<dbReference type="InterPro" id="IPR037294">
    <property type="entry name" value="ABC_BtuC-like"/>
</dbReference>
<gene>
    <name evidence="9" type="ORF">H7313_13250</name>
</gene>
<evidence type="ECO:0000256" key="6">
    <source>
        <dbReference type="ARBA" id="ARBA00022989"/>
    </source>
</evidence>
<keyword evidence="3" id="KW-0813">Transport</keyword>
<evidence type="ECO:0000256" key="7">
    <source>
        <dbReference type="ARBA" id="ARBA00023136"/>
    </source>
</evidence>
<evidence type="ECO:0000313" key="10">
    <source>
        <dbReference type="Proteomes" id="UP000587396"/>
    </source>
</evidence>
<dbReference type="InterPro" id="IPR000522">
    <property type="entry name" value="ABC_transptr_permease_BtuC"/>
</dbReference>
<feature type="transmembrane region" description="Helical" evidence="8">
    <location>
        <begin position="180"/>
        <end position="200"/>
    </location>
</feature>
<dbReference type="Proteomes" id="UP000587396">
    <property type="component" value="Unassembled WGS sequence"/>
</dbReference>
<feature type="transmembrane region" description="Helical" evidence="8">
    <location>
        <begin position="299"/>
        <end position="327"/>
    </location>
</feature>